<dbReference type="GO" id="GO:0050270">
    <property type="term" value="F:S-adenosylhomocysteine deaminase activity"/>
    <property type="evidence" value="ECO:0007669"/>
    <property type="project" value="UniProtKB-UniRule"/>
</dbReference>
<dbReference type="KEGG" id="ssm:Spirs_1424"/>
<dbReference type="HAMAP" id="MF_01281">
    <property type="entry name" value="MTA_SAH_deamin"/>
    <property type="match status" value="1"/>
</dbReference>
<organism evidence="6 7">
    <name type="scientific">Sediminispirochaeta smaragdinae (strain DSM 11293 / JCM 15392 / SEBR 4228)</name>
    <name type="common">Spirochaeta smaragdinae</name>
    <dbReference type="NCBI Taxonomy" id="573413"/>
    <lineage>
        <taxon>Bacteria</taxon>
        <taxon>Pseudomonadati</taxon>
        <taxon>Spirochaetota</taxon>
        <taxon>Spirochaetia</taxon>
        <taxon>Spirochaetales</taxon>
        <taxon>Spirochaetaceae</taxon>
        <taxon>Sediminispirochaeta</taxon>
    </lineage>
</organism>
<comment type="cofactor">
    <cofactor evidence="4">
        <name>Zn(2+)</name>
        <dbReference type="ChEBI" id="CHEBI:29105"/>
    </cofactor>
    <text evidence="4">Binds 1 zinc ion per subunit.</text>
</comment>
<dbReference type="CDD" id="cd01298">
    <property type="entry name" value="ATZ_TRZ_like"/>
    <property type="match status" value="1"/>
</dbReference>
<dbReference type="FunFam" id="3.20.20.140:FF:000014">
    <property type="entry name" value="5-methylthioadenosine/S-adenosylhomocysteine deaminase"/>
    <property type="match status" value="1"/>
</dbReference>
<accession>E1R516</accession>
<dbReference type="PANTHER" id="PTHR43794:SF11">
    <property type="entry name" value="AMIDOHYDROLASE-RELATED DOMAIN-CONTAINING PROTEIN"/>
    <property type="match status" value="1"/>
</dbReference>
<dbReference type="Proteomes" id="UP000002318">
    <property type="component" value="Chromosome"/>
</dbReference>
<dbReference type="InterPro" id="IPR023512">
    <property type="entry name" value="Deaminase_MtaD/DadD"/>
</dbReference>
<dbReference type="HOGENOM" id="CLU_012358_2_1_12"/>
<comment type="catalytic activity">
    <reaction evidence="4">
        <text>S-methyl-5'-thioadenosine + H2O + H(+) = S-methyl-5'-thioinosine + NH4(+)</text>
        <dbReference type="Rhea" id="RHEA:25025"/>
        <dbReference type="ChEBI" id="CHEBI:15377"/>
        <dbReference type="ChEBI" id="CHEBI:15378"/>
        <dbReference type="ChEBI" id="CHEBI:17509"/>
        <dbReference type="ChEBI" id="CHEBI:28938"/>
        <dbReference type="ChEBI" id="CHEBI:48595"/>
        <dbReference type="EC" id="3.5.4.31"/>
    </reaction>
</comment>
<feature type="binding site" evidence="4">
    <location>
        <position position="63"/>
    </location>
    <ligand>
        <name>Zn(2+)</name>
        <dbReference type="ChEBI" id="CHEBI:29105"/>
    </ligand>
</feature>
<dbReference type="EMBL" id="CP002116">
    <property type="protein sequence ID" value="ADK80551.1"/>
    <property type="molecule type" value="Genomic_DNA"/>
</dbReference>
<reference evidence="6 7" key="1">
    <citation type="journal article" date="2010" name="Stand. Genomic Sci.">
        <title>Complete genome sequence of Spirochaeta smaragdinae type strain (SEBR 4228).</title>
        <authorList>
            <person name="Mavromatis K."/>
            <person name="Yasawong M."/>
            <person name="Chertkov O."/>
            <person name="Lapidus A."/>
            <person name="Lucas S."/>
            <person name="Nolan M."/>
            <person name="Del Rio T.G."/>
            <person name="Tice H."/>
            <person name="Cheng J.F."/>
            <person name="Pitluck S."/>
            <person name="Liolios K."/>
            <person name="Ivanova N."/>
            <person name="Tapia R."/>
            <person name="Han C."/>
            <person name="Bruce D."/>
            <person name="Goodwin L."/>
            <person name="Pati A."/>
            <person name="Chen A."/>
            <person name="Palaniappan K."/>
            <person name="Land M."/>
            <person name="Hauser L."/>
            <person name="Chang Y.J."/>
            <person name="Jeffries C.D."/>
            <person name="Detter J.C."/>
            <person name="Rohde M."/>
            <person name="Brambilla E."/>
            <person name="Spring S."/>
            <person name="Goker M."/>
            <person name="Sikorski J."/>
            <person name="Woyke T."/>
            <person name="Bristow J."/>
            <person name="Eisen J.A."/>
            <person name="Markowitz V."/>
            <person name="Hugenholtz P."/>
            <person name="Klenk H.P."/>
            <person name="Kyrpides N.C."/>
        </authorList>
    </citation>
    <scope>NUCLEOTIDE SEQUENCE [LARGE SCALE GENOMIC DNA]</scope>
    <source>
        <strain evidence="7">DSM 11293 / JCM 15392 / SEBR 4228</strain>
    </source>
</reference>
<dbReference type="EC" id="3.5.4.28" evidence="4"/>
<evidence type="ECO:0000259" key="5">
    <source>
        <dbReference type="Pfam" id="PF01979"/>
    </source>
</evidence>
<keyword evidence="2 4" id="KW-0378">Hydrolase</keyword>
<dbReference type="eggNOG" id="COG0402">
    <property type="taxonomic scope" value="Bacteria"/>
</dbReference>
<comment type="caution">
    <text evidence="4">Lacks conserved residue(s) required for the propagation of feature annotation.</text>
</comment>
<dbReference type="OrthoDB" id="9807210at2"/>
<feature type="binding site" evidence="4">
    <location>
        <position position="65"/>
    </location>
    <ligand>
        <name>Zn(2+)</name>
        <dbReference type="ChEBI" id="CHEBI:29105"/>
    </ligand>
</feature>
<feature type="domain" description="Amidohydrolase-related" evidence="5">
    <location>
        <begin position="55"/>
        <end position="400"/>
    </location>
</feature>
<comment type="function">
    <text evidence="4">Catalyzes the deamination of 5-methylthioadenosine and S-adenosyl-L-homocysteine into 5-methylthioinosine and S-inosyl-L-homocysteine, respectively. Is also able to deaminate adenosine.</text>
</comment>
<dbReference type="GO" id="GO:0046872">
    <property type="term" value="F:metal ion binding"/>
    <property type="evidence" value="ECO:0007669"/>
    <property type="project" value="UniProtKB-KW"/>
</dbReference>
<proteinExistence type="inferred from homology"/>
<feature type="binding site" evidence="4">
    <location>
        <position position="297"/>
    </location>
    <ligand>
        <name>substrate</name>
    </ligand>
</feature>
<dbReference type="RefSeq" id="WP_013254015.1">
    <property type="nucleotide sequence ID" value="NC_014364.1"/>
</dbReference>
<dbReference type="InterPro" id="IPR032466">
    <property type="entry name" value="Metal_Hydrolase"/>
</dbReference>
<evidence type="ECO:0000313" key="6">
    <source>
        <dbReference type="EMBL" id="ADK80551.1"/>
    </source>
</evidence>
<gene>
    <name evidence="4" type="primary">mtaD</name>
    <name evidence="6" type="ordered locus">Spirs_1424</name>
</gene>
<evidence type="ECO:0000256" key="3">
    <source>
        <dbReference type="ARBA" id="ARBA00022833"/>
    </source>
</evidence>
<feature type="binding site" evidence="4">
    <location>
        <position position="297"/>
    </location>
    <ligand>
        <name>Zn(2+)</name>
        <dbReference type="ChEBI" id="CHEBI:29105"/>
    </ligand>
</feature>
<dbReference type="InterPro" id="IPR050287">
    <property type="entry name" value="MTA/SAH_deaminase"/>
</dbReference>
<sequence>MKIEIKNCEIMQWKNGGAEFLRGSIAIGEGTIRSIGEIPKSFSPDRVIDAGGALALPGLVNAHTHVSMSLLRNLADDLELMKWLQDKVWPIEEKMSEEDVHIGALISMVEMIHSGITAFADMYFSMDQVAAAAAEAGLRANIGVGLTGDGETSKPKLQSFREFYDRYNGKADGRIVVDLAPHAPYTCDGDCLSAAAEVARDLGCGLHIHLAETSGEVEECKKRYGLSPIFLAERAGLFEGRAIAAHCVHVDEADIELLADKGVHVVHNPTSNLKLASGFAPTAAMIEAGVSLAIGTDGPASNNNQNMLEEIHLAAILAKAVAGDPTAMPAAQALQIATEGGAKALGLAEAAGSLSEGAPADLLLLRTDKAHMRPLHDPVAAVVYGAGPSDIDTLICDGKVIMTGGIIETLDEEEIIKKAQEAAIRLISR</sequence>
<feature type="binding site" evidence="4">
    <location>
        <position position="92"/>
    </location>
    <ligand>
        <name>substrate</name>
    </ligand>
</feature>
<dbReference type="Gene3D" id="3.20.20.140">
    <property type="entry name" value="Metal-dependent hydrolases"/>
    <property type="match status" value="1"/>
</dbReference>
<dbReference type="Gene3D" id="2.30.40.10">
    <property type="entry name" value="Urease, subunit C, domain 1"/>
    <property type="match status" value="1"/>
</dbReference>
<comment type="catalytic activity">
    <reaction evidence="4">
        <text>S-adenosyl-L-homocysteine + H2O + H(+) = S-inosyl-L-homocysteine + NH4(+)</text>
        <dbReference type="Rhea" id="RHEA:20716"/>
        <dbReference type="ChEBI" id="CHEBI:15377"/>
        <dbReference type="ChEBI" id="CHEBI:15378"/>
        <dbReference type="ChEBI" id="CHEBI:28938"/>
        <dbReference type="ChEBI" id="CHEBI:57856"/>
        <dbReference type="ChEBI" id="CHEBI:57985"/>
        <dbReference type="EC" id="3.5.4.28"/>
    </reaction>
</comment>
<keyword evidence="1 4" id="KW-0479">Metal-binding</keyword>
<dbReference type="InterPro" id="IPR006680">
    <property type="entry name" value="Amidohydro-rel"/>
</dbReference>
<feature type="binding site" evidence="4">
    <location>
        <position position="212"/>
    </location>
    <ligand>
        <name>substrate</name>
    </ligand>
</feature>
<dbReference type="EC" id="3.5.4.31" evidence="4"/>
<dbReference type="PANTHER" id="PTHR43794">
    <property type="entry name" value="AMINOHYDROLASE SSNA-RELATED"/>
    <property type="match status" value="1"/>
</dbReference>
<evidence type="ECO:0000313" key="7">
    <source>
        <dbReference type="Proteomes" id="UP000002318"/>
    </source>
</evidence>
<keyword evidence="7" id="KW-1185">Reference proteome</keyword>
<name>E1R516_SEDSS</name>
<dbReference type="AlphaFoldDB" id="E1R516"/>
<evidence type="ECO:0000256" key="2">
    <source>
        <dbReference type="ARBA" id="ARBA00022801"/>
    </source>
</evidence>
<evidence type="ECO:0000256" key="4">
    <source>
        <dbReference type="HAMAP-Rule" id="MF_01281"/>
    </source>
</evidence>
<dbReference type="SUPFAM" id="SSF51338">
    <property type="entry name" value="Composite domain of metallo-dependent hydrolases"/>
    <property type="match status" value="1"/>
</dbReference>
<dbReference type="Pfam" id="PF01979">
    <property type="entry name" value="Amidohydro_1"/>
    <property type="match status" value="1"/>
</dbReference>
<dbReference type="GO" id="GO:0090614">
    <property type="term" value="F:5'-methylthioadenosine deaminase activity"/>
    <property type="evidence" value="ECO:0007669"/>
    <property type="project" value="UniProtKB-UniRule"/>
</dbReference>
<evidence type="ECO:0000256" key="1">
    <source>
        <dbReference type="ARBA" id="ARBA00022723"/>
    </source>
</evidence>
<keyword evidence="3 4" id="KW-0862">Zinc</keyword>
<protein>
    <recommendedName>
        <fullName evidence="4">5-methylthioadenosine/S-adenosylhomocysteine deaminase</fullName>
        <shortName evidence="4">MTA/SAH deaminase</shortName>
        <ecNumber evidence="4">3.5.4.28</ecNumber>
        <ecNumber evidence="4">3.5.4.31</ecNumber>
    </recommendedName>
</protein>
<comment type="similarity">
    <text evidence="4">Belongs to the metallo-dependent hydrolases superfamily. MTA/SAH deaminase family.</text>
</comment>
<dbReference type="STRING" id="573413.Spirs_1424"/>
<feature type="binding site" evidence="4">
    <location>
        <position position="209"/>
    </location>
    <ligand>
        <name>Zn(2+)</name>
        <dbReference type="ChEBI" id="CHEBI:29105"/>
    </ligand>
</feature>
<dbReference type="InterPro" id="IPR011059">
    <property type="entry name" value="Metal-dep_hydrolase_composite"/>
</dbReference>
<dbReference type="SUPFAM" id="SSF51556">
    <property type="entry name" value="Metallo-dependent hydrolases"/>
    <property type="match status" value="1"/>
</dbReference>
<feature type="binding site" evidence="4">
    <location>
        <position position="182"/>
    </location>
    <ligand>
        <name>substrate</name>
    </ligand>
</feature>